<keyword evidence="2 4" id="KW-0863">Zinc-finger</keyword>
<dbReference type="GeneID" id="18250053"/>
<dbReference type="PROSITE" id="PS50089">
    <property type="entry name" value="ZF_RING_2"/>
    <property type="match status" value="1"/>
</dbReference>
<accession>G3BCP4</accession>
<dbReference type="GO" id="GO:0008270">
    <property type="term" value="F:zinc ion binding"/>
    <property type="evidence" value="ECO:0007669"/>
    <property type="project" value="UniProtKB-KW"/>
</dbReference>
<sequence>MSTYEDDHNISSSRPQEDNERTRTHQSLSSIIDSFVTSNHSHIESLPETQESQIETFRNALQVLSAEEGSTLATDLIGVLEDQDFNPKKGLPDDYLDTLDRVSLKDLTPEDDCPICTNRFVEDKYPLIVKLPCNAKTKHRGHIFDLECIGPWLKMNATCPLCRFDLSELNQKRKERLAEELRLIKEQEEEEEEEDWDVYG</sequence>
<feature type="region of interest" description="Disordered" evidence="5">
    <location>
        <begin position="1"/>
        <end position="29"/>
    </location>
</feature>
<dbReference type="GO" id="GO:0005737">
    <property type="term" value="C:cytoplasm"/>
    <property type="evidence" value="ECO:0007669"/>
    <property type="project" value="TreeGrafter"/>
</dbReference>
<dbReference type="AlphaFoldDB" id="G3BCP4"/>
<dbReference type="GO" id="GO:0061630">
    <property type="term" value="F:ubiquitin protein ligase activity"/>
    <property type="evidence" value="ECO:0007669"/>
    <property type="project" value="TreeGrafter"/>
</dbReference>
<organism evidence="8">
    <name type="scientific">Candida tenuis (strain ATCC 10573 / BCRC 21748 / CBS 615 / JCM 9827 / NBRC 10315 / NRRL Y-1498 / VKM Y-70)</name>
    <name type="common">Yeast</name>
    <name type="synonym">Yamadazyma tenuis</name>
    <dbReference type="NCBI Taxonomy" id="590646"/>
    <lineage>
        <taxon>Eukaryota</taxon>
        <taxon>Fungi</taxon>
        <taxon>Dikarya</taxon>
        <taxon>Ascomycota</taxon>
        <taxon>Saccharomycotina</taxon>
        <taxon>Pichiomycetes</taxon>
        <taxon>Debaryomycetaceae</taxon>
        <taxon>Yamadazyma</taxon>
    </lineage>
</organism>
<dbReference type="PANTHER" id="PTHR15710:SF243">
    <property type="entry name" value="E3 UBIQUITIN-PROTEIN LIGASE PRAJA-2 ISOFORM X1"/>
    <property type="match status" value="1"/>
</dbReference>
<evidence type="ECO:0000313" key="8">
    <source>
        <dbReference type="Proteomes" id="UP000000707"/>
    </source>
</evidence>
<evidence type="ECO:0000256" key="5">
    <source>
        <dbReference type="SAM" id="MobiDB-lite"/>
    </source>
</evidence>
<dbReference type="SUPFAM" id="SSF57850">
    <property type="entry name" value="RING/U-box"/>
    <property type="match status" value="1"/>
</dbReference>
<feature type="compositionally biased region" description="Basic and acidic residues" evidence="5">
    <location>
        <begin position="1"/>
        <end position="23"/>
    </location>
</feature>
<evidence type="ECO:0000256" key="3">
    <source>
        <dbReference type="ARBA" id="ARBA00022833"/>
    </source>
</evidence>
<dbReference type="Gene3D" id="3.30.40.10">
    <property type="entry name" value="Zinc/RING finger domain, C3HC4 (zinc finger)"/>
    <property type="match status" value="1"/>
</dbReference>
<name>G3BCP4_CANTC</name>
<protein>
    <recommendedName>
        <fullName evidence="6">RING-type domain-containing protein</fullName>
    </recommendedName>
</protein>
<dbReference type="STRING" id="590646.G3BCP4"/>
<dbReference type="Proteomes" id="UP000000707">
    <property type="component" value="Unassembled WGS sequence"/>
</dbReference>
<evidence type="ECO:0000256" key="4">
    <source>
        <dbReference type="PROSITE-ProRule" id="PRU00175"/>
    </source>
</evidence>
<dbReference type="HOGENOM" id="CLU_076142_0_1_1"/>
<reference evidence="7 8" key="1">
    <citation type="journal article" date="2011" name="Proc. Natl. Acad. Sci. U.S.A.">
        <title>Comparative genomics of xylose-fermenting fungi for enhanced biofuel production.</title>
        <authorList>
            <person name="Wohlbach D.J."/>
            <person name="Kuo A."/>
            <person name="Sato T.K."/>
            <person name="Potts K.M."/>
            <person name="Salamov A.A."/>
            <person name="LaButti K.M."/>
            <person name="Sun H."/>
            <person name="Clum A."/>
            <person name="Pangilinan J.L."/>
            <person name="Lindquist E.A."/>
            <person name="Lucas S."/>
            <person name="Lapidus A."/>
            <person name="Jin M."/>
            <person name="Gunawan C."/>
            <person name="Balan V."/>
            <person name="Dale B.E."/>
            <person name="Jeffries T.W."/>
            <person name="Zinkel R."/>
            <person name="Barry K.W."/>
            <person name="Grigoriev I.V."/>
            <person name="Gasch A.P."/>
        </authorList>
    </citation>
    <scope>NUCLEOTIDE SEQUENCE [LARGE SCALE GENOMIC DNA]</scope>
    <source>
        <strain evidence="8">ATCC 10573 / BCRC 21748 / CBS 615 / JCM 9827 / NBRC 10315 / NRRL Y-1498 / VKM Y-70</strain>
    </source>
</reference>
<proteinExistence type="predicted"/>
<dbReference type="RefSeq" id="XP_006690059.1">
    <property type="nucleotide sequence ID" value="XM_006689996.1"/>
</dbReference>
<evidence type="ECO:0000313" key="7">
    <source>
        <dbReference type="EMBL" id="EGV60845.1"/>
    </source>
</evidence>
<gene>
    <name evidence="7" type="ORF">CANTEDRAFT_137317</name>
</gene>
<keyword evidence="8" id="KW-1185">Reference proteome</keyword>
<evidence type="ECO:0000256" key="1">
    <source>
        <dbReference type="ARBA" id="ARBA00022723"/>
    </source>
</evidence>
<dbReference type="eggNOG" id="KOG0800">
    <property type="taxonomic scope" value="Eukaryota"/>
</dbReference>
<dbReference type="EMBL" id="GL996528">
    <property type="protein sequence ID" value="EGV60845.1"/>
    <property type="molecule type" value="Genomic_DNA"/>
</dbReference>
<dbReference type="KEGG" id="cten:18250053"/>
<keyword evidence="1" id="KW-0479">Metal-binding</keyword>
<dbReference type="InterPro" id="IPR013083">
    <property type="entry name" value="Znf_RING/FYVE/PHD"/>
</dbReference>
<dbReference type="PANTHER" id="PTHR15710">
    <property type="entry name" value="E3 UBIQUITIN-PROTEIN LIGASE PRAJA"/>
    <property type="match status" value="1"/>
</dbReference>
<feature type="domain" description="RING-type" evidence="6">
    <location>
        <begin position="113"/>
        <end position="163"/>
    </location>
</feature>
<keyword evidence="3" id="KW-0862">Zinc</keyword>
<evidence type="ECO:0000256" key="2">
    <source>
        <dbReference type="ARBA" id="ARBA00022771"/>
    </source>
</evidence>
<dbReference type="GO" id="GO:0016567">
    <property type="term" value="P:protein ubiquitination"/>
    <property type="evidence" value="ECO:0007669"/>
    <property type="project" value="TreeGrafter"/>
</dbReference>
<evidence type="ECO:0000259" key="6">
    <source>
        <dbReference type="PROSITE" id="PS50089"/>
    </source>
</evidence>
<dbReference type="InterPro" id="IPR001841">
    <property type="entry name" value="Znf_RING"/>
</dbReference>
<dbReference type="OrthoDB" id="8062037at2759"/>
<dbReference type="Pfam" id="PF13639">
    <property type="entry name" value="zf-RING_2"/>
    <property type="match status" value="1"/>
</dbReference>